<gene>
    <name evidence="2" type="ORF">Prum_045720</name>
</gene>
<dbReference type="EMBL" id="BLPG01000001">
    <property type="protein sequence ID" value="GFJ90930.1"/>
    <property type="molecule type" value="Genomic_DNA"/>
</dbReference>
<reference evidence="2 3" key="1">
    <citation type="submission" date="2020-03" db="EMBL/GenBank/DDBJ databases">
        <title>Whole genome shotgun sequence of Phytohabitans rumicis NBRC 108638.</title>
        <authorList>
            <person name="Komaki H."/>
            <person name="Tamura T."/>
        </authorList>
    </citation>
    <scope>NUCLEOTIDE SEQUENCE [LARGE SCALE GENOMIC DNA]</scope>
    <source>
        <strain evidence="2 3">NBRC 108638</strain>
    </source>
</reference>
<dbReference type="SUPFAM" id="SSF53850">
    <property type="entry name" value="Periplasmic binding protein-like II"/>
    <property type="match status" value="1"/>
</dbReference>
<dbReference type="Proteomes" id="UP000482960">
    <property type="component" value="Unassembled WGS sequence"/>
</dbReference>
<dbReference type="Pfam" id="PF01547">
    <property type="entry name" value="SBP_bac_1"/>
    <property type="match status" value="1"/>
</dbReference>
<dbReference type="AlphaFoldDB" id="A0A6V8L5Q9"/>
<dbReference type="PROSITE" id="PS51257">
    <property type="entry name" value="PROKAR_LIPOPROTEIN"/>
    <property type="match status" value="1"/>
</dbReference>
<dbReference type="PANTHER" id="PTHR43649:SF30">
    <property type="entry name" value="ABC TRANSPORTER SUBSTRATE-BINDING PROTEIN"/>
    <property type="match status" value="1"/>
</dbReference>
<proteinExistence type="predicted"/>
<dbReference type="InterPro" id="IPR006059">
    <property type="entry name" value="SBP"/>
</dbReference>
<keyword evidence="3" id="KW-1185">Reference proteome</keyword>
<reference evidence="2 3" key="2">
    <citation type="submission" date="2020-03" db="EMBL/GenBank/DDBJ databases">
        <authorList>
            <person name="Ichikawa N."/>
            <person name="Kimura A."/>
            <person name="Kitahashi Y."/>
            <person name="Uohara A."/>
        </authorList>
    </citation>
    <scope>NUCLEOTIDE SEQUENCE [LARGE SCALE GENOMIC DNA]</scope>
    <source>
        <strain evidence="2 3">NBRC 108638</strain>
    </source>
</reference>
<evidence type="ECO:0000313" key="3">
    <source>
        <dbReference type="Proteomes" id="UP000482960"/>
    </source>
</evidence>
<dbReference type="Gene3D" id="3.40.190.10">
    <property type="entry name" value="Periplasmic binding protein-like II"/>
    <property type="match status" value="2"/>
</dbReference>
<protein>
    <submittedName>
        <fullName evidence="2">Sugar ABC transporter substrate-binding protein</fullName>
    </submittedName>
</protein>
<organism evidence="2 3">
    <name type="scientific">Phytohabitans rumicis</name>
    <dbReference type="NCBI Taxonomy" id="1076125"/>
    <lineage>
        <taxon>Bacteria</taxon>
        <taxon>Bacillati</taxon>
        <taxon>Actinomycetota</taxon>
        <taxon>Actinomycetes</taxon>
        <taxon>Micromonosporales</taxon>
        <taxon>Micromonosporaceae</taxon>
    </lineage>
</organism>
<evidence type="ECO:0000256" key="1">
    <source>
        <dbReference type="SAM" id="SignalP"/>
    </source>
</evidence>
<evidence type="ECO:0000313" key="2">
    <source>
        <dbReference type="EMBL" id="GFJ90930.1"/>
    </source>
</evidence>
<accession>A0A6V8L5Q9</accession>
<feature type="chain" id="PRO_5039609071" evidence="1">
    <location>
        <begin position="24"/>
        <end position="428"/>
    </location>
</feature>
<dbReference type="InterPro" id="IPR050490">
    <property type="entry name" value="Bact_solute-bd_prot1"/>
</dbReference>
<comment type="caution">
    <text evidence="2">The sequence shown here is derived from an EMBL/GenBank/DDBJ whole genome shotgun (WGS) entry which is preliminary data.</text>
</comment>
<feature type="signal peptide" evidence="1">
    <location>
        <begin position="1"/>
        <end position="23"/>
    </location>
</feature>
<keyword evidence="1" id="KW-0732">Signal</keyword>
<dbReference type="PANTHER" id="PTHR43649">
    <property type="entry name" value="ARABINOSE-BINDING PROTEIN-RELATED"/>
    <property type="match status" value="1"/>
</dbReference>
<name>A0A6V8L5Q9_9ACTN</name>
<sequence length="428" mass="46082">MRMTHAPGRVLAAVLLMTLAGCSGDPSPTGTGNQKVEIDVFWWGGEKRAELTEQALKLYTSRHPNVTFKNHWQGNQGYYDNLATEAAGPNGPDLFQIDDNYLTEYAERNVTLDLSPYVTSGALDLSKLPDSLAKYGQVGGRTVGVAGAENTPAMVYNRSLVKRLGVSEPSVGMTYEQLFEWATQITDRTDGAVAGTMDPSADYKALWLWLRAQGKELYAGKQMGFTAADLGAWFDMWKQARDSGAAPGAAVIKEANGGDVTKQLVATGRAATSFMWSNQLPELQRGTKDELALVSYPGDPKGQWARASMYWSVFRGTRYADTVVDVINFLVNDPEAGKILGTERGLSPNTDVRKVVGESLTDPTARATIAFENAITPRFGAAPAPPPKGHAKIRTLLTAAAESVQTGAKSPRQAADQFLNQANAVLAG</sequence>